<evidence type="ECO:0000259" key="2">
    <source>
        <dbReference type="Pfam" id="PF21340"/>
    </source>
</evidence>
<protein>
    <recommendedName>
        <fullName evidence="2">Cip1-like core domain-containing protein</fullName>
    </recommendedName>
</protein>
<dbReference type="Proteomes" id="UP001642720">
    <property type="component" value="Unassembled WGS sequence"/>
</dbReference>
<feature type="signal peptide" evidence="1">
    <location>
        <begin position="1"/>
        <end position="19"/>
    </location>
</feature>
<reference evidence="3 4" key="1">
    <citation type="submission" date="2018-01" db="EMBL/GenBank/DDBJ databases">
        <title>Genome characterization of the sugarcane-associated fungus Trichoderma ghanense CCMA-1212 and their application in lignocelulose bioconversion.</title>
        <authorList>
            <person name="Steindorff A.S."/>
            <person name="Mendes T.D."/>
            <person name="Vilela E.S.D."/>
            <person name="Rodrigues D.S."/>
            <person name="Formighieri E.F."/>
            <person name="Melo I.S."/>
            <person name="Favaro L.C.L."/>
        </authorList>
    </citation>
    <scope>NUCLEOTIDE SEQUENCE [LARGE SCALE GENOMIC DNA]</scope>
    <source>
        <strain evidence="3 4">CCMA-1212</strain>
    </source>
</reference>
<feature type="chain" id="PRO_5045699644" description="Cip1-like core domain-containing protein" evidence="1">
    <location>
        <begin position="20"/>
        <end position="92"/>
    </location>
</feature>
<evidence type="ECO:0000256" key="1">
    <source>
        <dbReference type="SAM" id="SignalP"/>
    </source>
</evidence>
<feature type="domain" description="Cip1-like core" evidence="2">
    <location>
        <begin position="24"/>
        <end position="92"/>
    </location>
</feature>
<proteinExistence type="predicted"/>
<accession>A0ABY2HC08</accession>
<dbReference type="Pfam" id="PF21340">
    <property type="entry name" value="Polysacc_lyase-like"/>
    <property type="match status" value="1"/>
</dbReference>
<keyword evidence="4" id="KW-1185">Reference proteome</keyword>
<sequence length="92" mass="9735">MVRRTALLALAALSSLSAAQISDDFEEGWDQTVWPITAPDCNQGGTVSLDTTVAHSGSNSMKVVGGPNGYCGHIFFGTTQVPTGDVYVRAWM</sequence>
<name>A0ABY2HC08_9HYPO</name>
<comment type="caution">
    <text evidence="3">The sequence shown here is derived from an EMBL/GenBank/DDBJ whole genome shotgun (WGS) entry which is preliminary data.</text>
</comment>
<dbReference type="InterPro" id="IPR048955">
    <property type="entry name" value="Cip1-like_core"/>
</dbReference>
<dbReference type="RefSeq" id="XP_073561121.1">
    <property type="nucleotide sequence ID" value="XM_073700036.1"/>
</dbReference>
<keyword evidence="1" id="KW-0732">Signal</keyword>
<organism evidence="3 4">
    <name type="scientific">Trichoderma ghanense</name>
    <dbReference type="NCBI Taxonomy" id="65468"/>
    <lineage>
        <taxon>Eukaryota</taxon>
        <taxon>Fungi</taxon>
        <taxon>Dikarya</taxon>
        <taxon>Ascomycota</taxon>
        <taxon>Pezizomycotina</taxon>
        <taxon>Sordariomycetes</taxon>
        <taxon>Hypocreomycetidae</taxon>
        <taxon>Hypocreales</taxon>
        <taxon>Hypocreaceae</taxon>
        <taxon>Trichoderma</taxon>
    </lineage>
</organism>
<dbReference type="GeneID" id="300574486"/>
<dbReference type="Gene3D" id="2.60.120.200">
    <property type="match status" value="1"/>
</dbReference>
<dbReference type="EMBL" id="PPTA01000003">
    <property type="protein sequence ID" value="TFB04920.1"/>
    <property type="molecule type" value="Genomic_DNA"/>
</dbReference>
<evidence type="ECO:0000313" key="3">
    <source>
        <dbReference type="EMBL" id="TFB04920.1"/>
    </source>
</evidence>
<gene>
    <name evidence="3" type="ORF">CCMA1212_002659</name>
</gene>
<evidence type="ECO:0000313" key="4">
    <source>
        <dbReference type="Proteomes" id="UP001642720"/>
    </source>
</evidence>